<reference evidence="10" key="1">
    <citation type="journal article" date="2021" name="mSystems">
        <title>Bacteria and Archaea Synergistically Convert Glycine Betaine to Biogenic Methane in the Formosa Cold Seep of the South China Sea.</title>
        <authorList>
            <person name="Li L."/>
            <person name="Zhang W."/>
            <person name="Zhang S."/>
            <person name="Song L."/>
            <person name="Sun Q."/>
            <person name="Zhang H."/>
            <person name="Xiang H."/>
            <person name="Dong X."/>
        </authorList>
    </citation>
    <scope>NUCLEOTIDE SEQUENCE</scope>
    <source>
        <strain evidence="10">ZWT</strain>
    </source>
</reference>
<sequence>MKRTRGKFGLLFIICCLLTGCWDNVEIDSKCFISTIGIDVGKDIEELKRAKEIESDEPFAAREIKKLKVTYGYPDMSQLGPEKGGTAESKSLSAEGTSMQDAKLLATLKSSRKLILGQTKLLLLSHEVLNYPEVVKEIMDYFQREPFLNRMMHVVVTSGKTEDYISHKPEMENNIEYYINGLMKHTERAASVMPMTVNEMLRLLTENGNVFIPKIMLDKETNEIILKGVAIIKDYEIVGNLSSLETADLSIIRGAKQGGSRLIYVKGKPLDFTFESEGRQIKISNKSKNKLNIQIKVLLEAQIKGYYAEEKVSILDFKVVEEDIKKAMSEECTKVANMIQRNYGIEPFGIQEYLTKFQPSLWKEIEDNWDDVYKNSNIEIIVQTKIRRIGVTE</sequence>
<dbReference type="GO" id="GO:0009847">
    <property type="term" value="P:spore germination"/>
    <property type="evidence" value="ECO:0007669"/>
    <property type="project" value="InterPro"/>
</dbReference>
<dbReference type="Gene3D" id="3.30.300.210">
    <property type="entry name" value="Nutrient germinant receptor protein C, domain 3"/>
    <property type="match status" value="1"/>
</dbReference>
<dbReference type="PROSITE" id="PS51257">
    <property type="entry name" value="PROKAR_LIPOPROTEIN"/>
    <property type="match status" value="1"/>
</dbReference>
<organism evidence="10 11">
    <name type="scientific">Oceanirhabdus seepicola</name>
    <dbReference type="NCBI Taxonomy" id="2828781"/>
    <lineage>
        <taxon>Bacteria</taxon>
        <taxon>Bacillati</taxon>
        <taxon>Bacillota</taxon>
        <taxon>Clostridia</taxon>
        <taxon>Eubacteriales</taxon>
        <taxon>Clostridiaceae</taxon>
        <taxon>Oceanirhabdus</taxon>
    </lineage>
</organism>
<evidence type="ECO:0000259" key="9">
    <source>
        <dbReference type="Pfam" id="PF25198"/>
    </source>
</evidence>
<dbReference type="NCBIfam" id="TIGR02887">
    <property type="entry name" value="spore_ger_x_C"/>
    <property type="match status" value="1"/>
</dbReference>
<comment type="subcellular location">
    <subcellularLocation>
        <location evidence="1">Membrane</location>
        <topology evidence="1">Lipid-anchor</topology>
    </subcellularLocation>
</comment>
<evidence type="ECO:0000256" key="1">
    <source>
        <dbReference type="ARBA" id="ARBA00004635"/>
    </source>
</evidence>
<evidence type="ECO:0000256" key="4">
    <source>
        <dbReference type="ARBA" id="ARBA00022729"/>
    </source>
</evidence>
<dbReference type="Proteomes" id="UP001056429">
    <property type="component" value="Unassembled WGS sequence"/>
</dbReference>
<gene>
    <name evidence="10" type="ORF">KDK92_09870</name>
</gene>
<evidence type="ECO:0000256" key="6">
    <source>
        <dbReference type="ARBA" id="ARBA00023139"/>
    </source>
</evidence>
<comment type="similarity">
    <text evidence="2">Belongs to the GerABKC lipoprotein family.</text>
</comment>
<reference evidence="10" key="2">
    <citation type="submission" date="2021-04" db="EMBL/GenBank/DDBJ databases">
        <authorList>
            <person name="Dong X."/>
        </authorList>
    </citation>
    <scope>NUCLEOTIDE SEQUENCE</scope>
    <source>
        <strain evidence="10">ZWT</strain>
    </source>
</reference>
<protein>
    <submittedName>
        <fullName evidence="10">Ger(X)C family spore germination protein</fullName>
    </submittedName>
</protein>
<evidence type="ECO:0000259" key="8">
    <source>
        <dbReference type="Pfam" id="PF05504"/>
    </source>
</evidence>
<feature type="domain" description="Spore germination protein N-terminal" evidence="9">
    <location>
        <begin position="23"/>
        <end position="215"/>
    </location>
</feature>
<dbReference type="InterPro" id="IPR046953">
    <property type="entry name" value="Spore_GerAC-like_C"/>
</dbReference>
<dbReference type="Pfam" id="PF05504">
    <property type="entry name" value="Spore_GerAC"/>
    <property type="match status" value="1"/>
</dbReference>
<dbReference type="PANTHER" id="PTHR35789:SF1">
    <property type="entry name" value="SPORE GERMINATION PROTEIN B3"/>
    <property type="match status" value="1"/>
</dbReference>
<dbReference type="InterPro" id="IPR057336">
    <property type="entry name" value="GerAC_N"/>
</dbReference>
<evidence type="ECO:0000256" key="5">
    <source>
        <dbReference type="ARBA" id="ARBA00023136"/>
    </source>
</evidence>
<dbReference type="GO" id="GO:0016020">
    <property type="term" value="C:membrane"/>
    <property type="evidence" value="ECO:0007669"/>
    <property type="project" value="UniProtKB-SubCell"/>
</dbReference>
<keyword evidence="6" id="KW-0564">Palmitate</keyword>
<keyword evidence="3" id="KW-0309">Germination</keyword>
<keyword evidence="5" id="KW-0472">Membrane</keyword>
<dbReference type="AlphaFoldDB" id="A0A9J6P047"/>
<keyword evidence="4" id="KW-0732">Signal</keyword>
<comment type="caution">
    <text evidence="10">The sequence shown here is derived from an EMBL/GenBank/DDBJ whole genome shotgun (WGS) entry which is preliminary data.</text>
</comment>
<evidence type="ECO:0000256" key="2">
    <source>
        <dbReference type="ARBA" id="ARBA00007886"/>
    </source>
</evidence>
<dbReference type="PANTHER" id="PTHR35789">
    <property type="entry name" value="SPORE GERMINATION PROTEIN B3"/>
    <property type="match status" value="1"/>
</dbReference>
<evidence type="ECO:0000256" key="3">
    <source>
        <dbReference type="ARBA" id="ARBA00022544"/>
    </source>
</evidence>
<evidence type="ECO:0000256" key="7">
    <source>
        <dbReference type="ARBA" id="ARBA00023288"/>
    </source>
</evidence>
<keyword evidence="7" id="KW-0449">Lipoprotein</keyword>
<name>A0A9J6P047_9CLOT</name>
<dbReference type="EMBL" id="JAGSOJ010000002">
    <property type="protein sequence ID" value="MCM1990050.1"/>
    <property type="molecule type" value="Genomic_DNA"/>
</dbReference>
<dbReference type="RefSeq" id="WP_250859095.1">
    <property type="nucleotide sequence ID" value="NZ_JAGSOJ010000002.1"/>
</dbReference>
<dbReference type="InterPro" id="IPR008844">
    <property type="entry name" value="Spore_GerAC-like"/>
</dbReference>
<feature type="domain" description="Spore germination GerAC-like C-terminal" evidence="8">
    <location>
        <begin position="227"/>
        <end position="390"/>
    </location>
</feature>
<evidence type="ECO:0000313" key="10">
    <source>
        <dbReference type="EMBL" id="MCM1990050.1"/>
    </source>
</evidence>
<dbReference type="Pfam" id="PF25198">
    <property type="entry name" value="Spore_GerAC_N"/>
    <property type="match status" value="1"/>
</dbReference>
<accession>A0A9J6P047</accession>
<proteinExistence type="inferred from homology"/>
<dbReference type="InterPro" id="IPR038501">
    <property type="entry name" value="Spore_GerAC_C_sf"/>
</dbReference>
<keyword evidence="11" id="KW-1185">Reference proteome</keyword>
<evidence type="ECO:0000313" key="11">
    <source>
        <dbReference type="Proteomes" id="UP001056429"/>
    </source>
</evidence>